<dbReference type="Proteomes" id="UP000828390">
    <property type="component" value="Unassembled WGS sequence"/>
</dbReference>
<name>A0A9D4JRH7_DREPO</name>
<keyword evidence="2" id="KW-1185">Reference proteome</keyword>
<gene>
    <name evidence="1" type="ORF">DPMN_121918</name>
</gene>
<reference evidence="1" key="2">
    <citation type="submission" date="2020-11" db="EMBL/GenBank/DDBJ databases">
        <authorList>
            <person name="McCartney M.A."/>
            <person name="Auch B."/>
            <person name="Kono T."/>
            <person name="Mallez S."/>
            <person name="Becker A."/>
            <person name="Gohl D.M."/>
            <person name="Silverstein K.A.T."/>
            <person name="Koren S."/>
            <person name="Bechman K.B."/>
            <person name="Herman A."/>
            <person name="Abrahante J.E."/>
            <person name="Garbe J."/>
        </authorList>
    </citation>
    <scope>NUCLEOTIDE SEQUENCE</scope>
    <source>
        <strain evidence="1">Duluth1</strain>
        <tissue evidence="1">Whole animal</tissue>
    </source>
</reference>
<sequence>MADDDLAMTIPRVFSENSRAKNDHQSLDPFNPWGEMRDDNTEILFKSGLRCAAESN</sequence>
<evidence type="ECO:0000313" key="1">
    <source>
        <dbReference type="EMBL" id="KAH3820174.1"/>
    </source>
</evidence>
<evidence type="ECO:0000313" key="2">
    <source>
        <dbReference type="Proteomes" id="UP000828390"/>
    </source>
</evidence>
<reference evidence="1" key="1">
    <citation type="journal article" date="2019" name="bioRxiv">
        <title>The Genome of the Zebra Mussel, Dreissena polymorpha: A Resource for Invasive Species Research.</title>
        <authorList>
            <person name="McCartney M.A."/>
            <person name="Auch B."/>
            <person name="Kono T."/>
            <person name="Mallez S."/>
            <person name="Zhang Y."/>
            <person name="Obille A."/>
            <person name="Becker A."/>
            <person name="Abrahante J.E."/>
            <person name="Garbe J."/>
            <person name="Badalamenti J.P."/>
            <person name="Herman A."/>
            <person name="Mangelson H."/>
            <person name="Liachko I."/>
            <person name="Sullivan S."/>
            <person name="Sone E.D."/>
            <person name="Koren S."/>
            <person name="Silverstein K.A.T."/>
            <person name="Beckman K.B."/>
            <person name="Gohl D.M."/>
        </authorList>
    </citation>
    <scope>NUCLEOTIDE SEQUENCE</scope>
    <source>
        <strain evidence="1">Duluth1</strain>
        <tissue evidence="1">Whole animal</tissue>
    </source>
</reference>
<comment type="caution">
    <text evidence="1">The sequence shown here is derived from an EMBL/GenBank/DDBJ whole genome shotgun (WGS) entry which is preliminary data.</text>
</comment>
<accession>A0A9D4JRH7</accession>
<proteinExistence type="predicted"/>
<protein>
    <submittedName>
        <fullName evidence="1">Uncharacterized protein</fullName>
    </submittedName>
</protein>
<dbReference type="AlphaFoldDB" id="A0A9D4JRH7"/>
<dbReference type="EMBL" id="JAIWYP010000005">
    <property type="protein sequence ID" value="KAH3820174.1"/>
    <property type="molecule type" value="Genomic_DNA"/>
</dbReference>
<organism evidence="1 2">
    <name type="scientific">Dreissena polymorpha</name>
    <name type="common">Zebra mussel</name>
    <name type="synonym">Mytilus polymorpha</name>
    <dbReference type="NCBI Taxonomy" id="45954"/>
    <lineage>
        <taxon>Eukaryota</taxon>
        <taxon>Metazoa</taxon>
        <taxon>Spiralia</taxon>
        <taxon>Lophotrochozoa</taxon>
        <taxon>Mollusca</taxon>
        <taxon>Bivalvia</taxon>
        <taxon>Autobranchia</taxon>
        <taxon>Heteroconchia</taxon>
        <taxon>Euheterodonta</taxon>
        <taxon>Imparidentia</taxon>
        <taxon>Neoheterodontei</taxon>
        <taxon>Myida</taxon>
        <taxon>Dreissenoidea</taxon>
        <taxon>Dreissenidae</taxon>
        <taxon>Dreissena</taxon>
    </lineage>
</organism>